<feature type="transmembrane region" description="Helical" evidence="14">
    <location>
        <begin position="70"/>
        <end position="93"/>
    </location>
</feature>
<evidence type="ECO:0000256" key="2">
    <source>
        <dbReference type="ARBA" id="ARBA00009137"/>
    </source>
</evidence>
<evidence type="ECO:0000256" key="14">
    <source>
        <dbReference type="SAM" id="Phobius"/>
    </source>
</evidence>
<dbReference type="InterPro" id="IPR003445">
    <property type="entry name" value="Cat_transpt"/>
</dbReference>
<feature type="transmembrane region" description="Helical" evidence="14">
    <location>
        <begin position="455"/>
        <end position="483"/>
    </location>
</feature>
<proteinExistence type="inferred from homology"/>
<keyword evidence="3 12" id="KW-0813">Transport</keyword>
<dbReference type="AlphaFoldDB" id="A0A809RSZ1"/>
<dbReference type="EMBL" id="AP021857">
    <property type="protein sequence ID" value="BBO19326.1"/>
    <property type="molecule type" value="Genomic_DNA"/>
</dbReference>
<evidence type="ECO:0000256" key="8">
    <source>
        <dbReference type="ARBA" id="ARBA00022958"/>
    </source>
</evidence>
<keyword evidence="9 14" id="KW-1133">Transmembrane helix</keyword>
<dbReference type="PANTHER" id="PTHR32024:SF2">
    <property type="entry name" value="TRK SYSTEM POTASSIUM UPTAKE PROTEIN TRKG-RELATED"/>
    <property type="match status" value="1"/>
</dbReference>
<comment type="subcellular location">
    <subcellularLocation>
        <location evidence="1 12">Cell inner membrane</location>
        <topology evidence="1 12">Multi-pass membrane protein</topology>
    </subcellularLocation>
</comment>
<feature type="binding site" evidence="13">
    <location>
        <position position="435"/>
    </location>
    <ligand>
        <name>K(+)</name>
        <dbReference type="ChEBI" id="CHEBI:29103"/>
    </ligand>
</feature>
<evidence type="ECO:0000256" key="13">
    <source>
        <dbReference type="PIRSR" id="PIRSR006247-1"/>
    </source>
</evidence>
<feature type="transmembrane region" description="Helical" evidence="14">
    <location>
        <begin position="134"/>
        <end position="153"/>
    </location>
</feature>
<evidence type="ECO:0000256" key="1">
    <source>
        <dbReference type="ARBA" id="ARBA00004429"/>
    </source>
</evidence>
<keyword evidence="4 12" id="KW-1003">Cell membrane</keyword>
<name>A0A809RSZ1_9PROT</name>
<evidence type="ECO:0000313" key="15">
    <source>
        <dbReference type="EMBL" id="BBO19326.1"/>
    </source>
</evidence>
<feature type="binding site" evidence="13">
    <location>
        <position position="112"/>
    </location>
    <ligand>
        <name>K(+)</name>
        <dbReference type="ChEBI" id="CHEBI:29103"/>
    </ligand>
</feature>
<dbReference type="PANTHER" id="PTHR32024">
    <property type="entry name" value="TRK SYSTEM POTASSIUM UPTAKE PROTEIN TRKG-RELATED"/>
    <property type="match status" value="1"/>
</dbReference>
<comment type="similarity">
    <text evidence="2 12">Belongs to the TrkH potassium transport family.</text>
</comment>
<keyword evidence="6 12" id="KW-0633">Potassium transport</keyword>
<keyword evidence="11 12" id="KW-0472">Membrane</keyword>
<feature type="transmembrane region" description="Helical" evidence="14">
    <location>
        <begin position="393"/>
        <end position="417"/>
    </location>
</feature>
<dbReference type="PIRSF" id="PIRSF006247">
    <property type="entry name" value="TrkH"/>
    <property type="match status" value="1"/>
</dbReference>
<evidence type="ECO:0000256" key="7">
    <source>
        <dbReference type="ARBA" id="ARBA00022692"/>
    </source>
</evidence>
<dbReference type="GO" id="GO:0015379">
    <property type="term" value="F:potassium:chloride symporter activity"/>
    <property type="evidence" value="ECO:0007669"/>
    <property type="project" value="InterPro"/>
</dbReference>
<evidence type="ECO:0000256" key="11">
    <source>
        <dbReference type="ARBA" id="ARBA00023136"/>
    </source>
</evidence>
<feature type="binding site" evidence="13">
    <location>
        <position position="221"/>
    </location>
    <ligand>
        <name>K(+)</name>
        <dbReference type="ChEBI" id="CHEBI:29103"/>
    </ligand>
</feature>
<keyword evidence="8 12" id="KW-0630">Potassium</keyword>
<feature type="transmembrane region" description="Helical" evidence="14">
    <location>
        <begin position="331"/>
        <end position="354"/>
    </location>
</feature>
<evidence type="ECO:0000256" key="9">
    <source>
        <dbReference type="ARBA" id="ARBA00022989"/>
    </source>
</evidence>
<keyword evidence="5 12" id="KW-0997">Cell inner membrane</keyword>
<feature type="transmembrane region" description="Helical" evidence="14">
    <location>
        <begin position="240"/>
        <end position="262"/>
    </location>
</feature>
<organism evidence="15 16">
    <name type="scientific">Candidatus Desulfobacillus denitrificans</name>
    <dbReference type="NCBI Taxonomy" id="2608985"/>
    <lineage>
        <taxon>Bacteria</taxon>
        <taxon>Pseudomonadati</taxon>
        <taxon>Pseudomonadota</taxon>
        <taxon>Betaproteobacteria</taxon>
        <taxon>Candidatus Desulfobacillus</taxon>
    </lineage>
</organism>
<dbReference type="KEGG" id="ddz:DSYM_00250"/>
<protein>
    <recommendedName>
        <fullName evidence="12">Trk system potassium uptake protein</fullName>
    </recommendedName>
</protein>
<evidence type="ECO:0000256" key="6">
    <source>
        <dbReference type="ARBA" id="ARBA00022538"/>
    </source>
</evidence>
<dbReference type="GO" id="GO:0046872">
    <property type="term" value="F:metal ion binding"/>
    <property type="evidence" value="ECO:0007669"/>
    <property type="project" value="UniProtKB-KW"/>
</dbReference>
<dbReference type="InterPro" id="IPR004772">
    <property type="entry name" value="TrkH"/>
</dbReference>
<accession>A0A809RSZ1</accession>
<feature type="transmembrane region" description="Helical" evidence="14">
    <location>
        <begin position="38"/>
        <end position="58"/>
    </location>
</feature>
<feature type="binding site" evidence="13">
    <location>
        <position position="318"/>
    </location>
    <ligand>
        <name>K(+)</name>
        <dbReference type="ChEBI" id="CHEBI:29103"/>
    </ligand>
</feature>
<keyword evidence="7 14" id="KW-0812">Transmembrane</keyword>
<keyword evidence="13" id="KW-0479">Metal-binding</keyword>
<evidence type="ECO:0000256" key="12">
    <source>
        <dbReference type="PIRNR" id="PIRNR006247"/>
    </source>
</evidence>
<feature type="transmembrane region" description="Helical" evidence="14">
    <location>
        <begin position="12"/>
        <end position="32"/>
    </location>
</feature>
<evidence type="ECO:0000256" key="4">
    <source>
        <dbReference type="ARBA" id="ARBA00022475"/>
    </source>
</evidence>
<evidence type="ECO:0000256" key="10">
    <source>
        <dbReference type="ARBA" id="ARBA00023065"/>
    </source>
</evidence>
<gene>
    <name evidence="15" type="ORF">DSYM_00250</name>
</gene>
<feature type="transmembrane region" description="Helical" evidence="14">
    <location>
        <begin position="274"/>
        <end position="293"/>
    </location>
</feature>
<evidence type="ECO:0000313" key="16">
    <source>
        <dbReference type="Proteomes" id="UP000662914"/>
    </source>
</evidence>
<dbReference type="Pfam" id="PF02386">
    <property type="entry name" value="TrkH"/>
    <property type="match status" value="1"/>
</dbReference>
<dbReference type="GO" id="GO:0005886">
    <property type="term" value="C:plasma membrane"/>
    <property type="evidence" value="ECO:0007669"/>
    <property type="project" value="UniProtKB-SubCell"/>
</dbReference>
<dbReference type="Proteomes" id="UP000662914">
    <property type="component" value="Chromosome"/>
</dbReference>
<reference evidence="15" key="1">
    <citation type="journal article" name="DNA Res.">
        <title>The physiological potential of anammox bacteria as revealed by their core genome structure.</title>
        <authorList>
            <person name="Okubo T."/>
            <person name="Toyoda A."/>
            <person name="Fukuhara K."/>
            <person name="Uchiyama I."/>
            <person name="Harigaya Y."/>
            <person name="Kuroiwa M."/>
            <person name="Suzuki T."/>
            <person name="Murakami Y."/>
            <person name="Suwa Y."/>
            <person name="Takami H."/>
        </authorList>
    </citation>
    <scope>NUCLEOTIDE SEQUENCE</scope>
    <source>
        <strain evidence="15">317325-3</strain>
    </source>
</reference>
<feature type="binding site" evidence="13">
    <location>
        <position position="220"/>
    </location>
    <ligand>
        <name>K(+)</name>
        <dbReference type="ChEBI" id="CHEBI:29103"/>
    </ligand>
</feature>
<sequence length="485" mass="51913">MERLLAVLNVLARIALISGMSLLLPIGVSWWIDDGALATFDEALLGTLGGSVLVMLATRRFRRELRANDGVLLVVLCWILLPLIATVPLLLGIPGLRFVDAYFEAVSGLTATGATALSGLDGLPPSLNLWRTELHWIGGLGIIVLAVAILPLLGVGGRQLMKAEVPGPVKEAGITPRVTETAKGFWIIYLALTILCALAYGLGGMSWLDALIHAFSTVALGGFSSHDASFAFFDSPLLEAITIAFATISGISYVTHFAALSGRSLRPYWRDGEASWYLGVLLGSVLLIAAYIWQQGYYAEFSTALRHAAFNTVSVATTLGYASTDYAKWPFFAPLWMLFLCSFATCGGSTGGGIKMMRAVILYKQVFREITHAIHPNATTFVKLGGAIVPNKIILAVLGYGFLYMLCTIVFTLALAASGADIVSAFSAAVACFNNTGPGLGLVGPDSNYGVLNDFQIWVCSFAMLLGRLEILTLLVVLTPAFWRK</sequence>
<feature type="transmembrane region" description="Helical" evidence="14">
    <location>
        <begin position="186"/>
        <end position="208"/>
    </location>
</feature>
<evidence type="ECO:0000256" key="3">
    <source>
        <dbReference type="ARBA" id="ARBA00022448"/>
    </source>
</evidence>
<keyword evidence="10 12" id="KW-0406">Ion transport</keyword>
<evidence type="ECO:0000256" key="5">
    <source>
        <dbReference type="ARBA" id="ARBA00022519"/>
    </source>
</evidence>
<comment type="function">
    <text evidence="12">Low-affinity potassium transport system. Interacts with Trk system potassium uptake protein TrkA.</text>
</comment>